<feature type="transmembrane region" description="Helical" evidence="2">
    <location>
        <begin position="151"/>
        <end position="172"/>
    </location>
</feature>
<organism evidence="3 4">
    <name type="scientific">Orchesella cincta</name>
    <name type="common">Springtail</name>
    <name type="synonym">Podura cincta</name>
    <dbReference type="NCBI Taxonomy" id="48709"/>
    <lineage>
        <taxon>Eukaryota</taxon>
        <taxon>Metazoa</taxon>
        <taxon>Ecdysozoa</taxon>
        <taxon>Arthropoda</taxon>
        <taxon>Hexapoda</taxon>
        <taxon>Collembola</taxon>
        <taxon>Entomobryomorpha</taxon>
        <taxon>Entomobryoidea</taxon>
        <taxon>Orchesellidae</taxon>
        <taxon>Orchesellinae</taxon>
        <taxon>Orchesella</taxon>
    </lineage>
</organism>
<proteinExistence type="predicted"/>
<keyword evidence="2" id="KW-1133">Transmembrane helix</keyword>
<sequence length="281" mass="31663">MQIHKFKINNPCGPCEWHISSGIRIFSIFDLIFQSVFIIPVILQLKVYMLNEHADKPDSETRCRASKAHLAVLYSIADLLNLGTGMISDVIMYIGAKQSNVQVGKACTWFFLVISLFRESMHCTGMALHVIRCTPPIYPYEITVRLLCQYLVYGFWIAAEYLLWLCKGCLFVPRRGLMEPPVEIVEVVDEKSTLANITLSGDSQFVNVSEIPSIEKLQTMKESAQNVEDLKKQVVTTRSKRKSRKSLKAEKKRRKVSGEGDLQNSENTDSSDPKPVGSGAI</sequence>
<evidence type="ECO:0000313" key="3">
    <source>
        <dbReference type="EMBL" id="ODN01977.1"/>
    </source>
</evidence>
<keyword evidence="2" id="KW-0472">Membrane</keyword>
<dbReference type="AlphaFoldDB" id="A0A1D2N9R2"/>
<keyword evidence="2" id="KW-0812">Transmembrane</keyword>
<name>A0A1D2N9R2_ORCCI</name>
<evidence type="ECO:0000256" key="1">
    <source>
        <dbReference type="SAM" id="MobiDB-lite"/>
    </source>
</evidence>
<accession>A0A1D2N9R2</accession>
<gene>
    <name evidence="3" type="ORF">Ocin01_04714</name>
</gene>
<feature type="transmembrane region" description="Helical" evidence="2">
    <location>
        <begin position="70"/>
        <end position="94"/>
    </location>
</feature>
<protein>
    <submittedName>
        <fullName evidence="3">Uncharacterized protein</fullName>
    </submittedName>
</protein>
<feature type="compositionally biased region" description="Basic residues" evidence="1">
    <location>
        <begin position="238"/>
        <end position="255"/>
    </location>
</feature>
<feature type="transmembrane region" description="Helical" evidence="2">
    <location>
        <begin position="106"/>
        <end position="131"/>
    </location>
</feature>
<evidence type="ECO:0000313" key="4">
    <source>
        <dbReference type="Proteomes" id="UP000094527"/>
    </source>
</evidence>
<evidence type="ECO:0000256" key="2">
    <source>
        <dbReference type="SAM" id="Phobius"/>
    </source>
</evidence>
<dbReference type="Proteomes" id="UP000094527">
    <property type="component" value="Unassembled WGS sequence"/>
</dbReference>
<feature type="region of interest" description="Disordered" evidence="1">
    <location>
        <begin position="231"/>
        <end position="281"/>
    </location>
</feature>
<keyword evidence="4" id="KW-1185">Reference proteome</keyword>
<feature type="transmembrane region" description="Helical" evidence="2">
    <location>
        <begin position="28"/>
        <end position="50"/>
    </location>
</feature>
<reference evidence="3 4" key="1">
    <citation type="journal article" date="2016" name="Genome Biol. Evol.">
        <title>Gene Family Evolution Reflects Adaptation to Soil Environmental Stressors in the Genome of the Collembolan Orchesella cincta.</title>
        <authorList>
            <person name="Faddeeva-Vakhrusheva A."/>
            <person name="Derks M.F."/>
            <person name="Anvar S.Y."/>
            <person name="Agamennone V."/>
            <person name="Suring W."/>
            <person name="Smit S."/>
            <person name="van Straalen N.M."/>
            <person name="Roelofs D."/>
        </authorList>
    </citation>
    <scope>NUCLEOTIDE SEQUENCE [LARGE SCALE GENOMIC DNA]</scope>
    <source>
        <tissue evidence="3">Mixed pool</tissue>
    </source>
</reference>
<dbReference type="EMBL" id="LJIJ01000132">
    <property type="protein sequence ID" value="ODN01977.1"/>
    <property type="molecule type" value="Genomic_DNA"/>
</dbReference>
<comment type="caution">
    <text evidence="3">The sequence shown here is derived from an EMBL/GenBank/DDBJ whole genome shotgun (WGS) entry which is preliminary data.</text>
</comment>